<proteinExistence type="predicted"/>
<reference evidence="1 2" key="1">
    <citation type="journal article" date="2004" name="Nat. Genet.">
        <title>Evidence in the Legionella pneumophila genome for exploitation of host cell functions and high genome plasticity.</title>
        <authorList>
            <person name="Cazalet C."/>
            <person name="Rusniok C."/>
            <person name="Bruggemann H."/>
            <person name="Zidane N."/>
            <person name="Magnier A."/>
            <person name="Ma L."/>
            <person name="Tichit M."/>
            <person name="Jarraud S."/>
            <person name="Bouchier C."/>
            <person name="Vandenesch F."/>
            <person name="Kunst F."/>
            <person name="Etienne J."/>
            <person name="Glaser P."/>
            <person name="Buchrieser C."/>
        </authorList>
    </citation>
    <scope>NUCLEOTIDE SEQUENCE [LARGE SCALE GENOMIC DNA]</scope>
    <source>
        <strain evidence="1 2">Lens</strain>
    </source>
</reference>
<gene>
    <name evidence="1" type="ordered locus">lpl0286</name>
</gene>
<dbReference type="Gene3D" id="3.40.50.970">
    <property type="match status" value="1"/>
</dbReference>
<dbReference type="RefSeq" id="WP_011214550.1">
    <property type="nucleotide sequence ID" value="NC_006369.1"/>
</dbReference>
<dbReference type="AlphaFoldDB" id="Q5WZU5"/>
<evidence type="ECO:0000313" key="1">
    <source>
        <dbReference type="EMBL" id="CAH14517.1"/>
    </source>
</evidence>
<dbReference type="InterPro" id="IPR029061">
    <property type="entry name" value="THDP-binding"/>
</dbReference>
<dbReference type="LegioList" id="lpl0286"/>
<name>Q5WZU5_LEGPL</name>
<dbReference type="SUPFAM" id="SSF52518">
    <property type="entry name" value="Thiamin diphosphate-binding fold (THDP-binding)"/>
    <property type="match status" value="1"/>
</dbReference>
<organism evidence="1 2">
    <name type="scientific">Legionella pneumophila (strain Lens)</name>
    <dbReference type="NCBI Taxonomy" id="297245"/>
    <lineage>
        <taxon>Bacteria</taxon>
        <taxon>Pseudomonadati</taxon>
        <taxon>Pseudomonadota</taxon>
        <taxon>Gammaproteobacteria</taxon>
        <taxon>Legionellales</taxon>
        <taxon>Legionellaceae</taxon>
        <taxon>Legionella</taxon>
    </lineage>
</organism>
<protein>
    <submittedName>
        <fullName evidence="1">Uncharacterized protein</fullName>
    </submittedName>
</protein>
<evidence type="ECO:0000313" key="2">
    <source>
        <dbReference type="Proteomes" id="UP000002517"/>
    </source>
</evidence>
<dbReference type="Proteomes" id="UP000002517">
    <property type="component" value="Chromosome"/>
</dbReference>
<accession>Q5WZU5</accession>
<sequence>MTSLAHTAVKYAYEVNSASDLAVALQRGYAQAILPGPGPVFLLIPMDIWQEETQETTINRKIIAGN</sequence>
<dbReference type="EMBL" id="CR628337">
    <property type="protein sequence ID" value="CAH14517.1"/>
    <property type="molecule type" value="Genomic_DNA"/>
</dbReference>
<dbReference type="KEGG" id="lpf:lpl0286"/>
<dbReference type="HOGENOM" id="CLU_2825827_0_0_6"/>